<evidence type="ECO:0000256" key="3">
    <source>
        <dbReference type="ARBA" id="ARBA00022448"/>
    </source>
</evidence>
<evidence type="ECO:0000313" key="11">
    <source>
        <dbReference type="EMBL" id="KAG8223205.1"/>
    </source>
</evidence>
<gene>
    <name evidence="11" type="ORF">J437_LFUL003556</name>
</gene>
<proteinExistence type="inferred from homology"/>
<keyword evidence="9" id="KW-0407">Ion channel</keyword>
<comment type="caution">
    <text evidence="11">The sequence shown here is derived from an EMBL/GenBank/DDBJ whole genome shotgun (WGS) entry which is preliminary data.</text>
</comment>
<organism evidence="11 12">
    <name type="scientific">Ladona fulva</name>
    <name type="common">Scarce chaser dragonfly</name>
    <name type="synonym">Libellula fulva</name>
    <dbReference type="NCBI Taxonomy" id="123851"/>
    <lineage>
        <taxon>Eukaryota</taxon>
        <taxon>Metazoa</taxon>
        <taxon>Ecdysozoa</taxon>
        <taxon>Arthropoda</taxon>
        <taxon>Hexapoda</taxon>
        <taxon>Insecta</taxon>
        <taxon>Pterygota</taxon>
        <taxon>Palaeoptera</taxon>
        <taxon>Odonata</taxon>
        <taxon>Epiprocta</taxon>
        <taxon>Anisoptera</taxon>
        <taxon>Libelluloidea</taxon>
        <taxon>Libellulidae</taxon>
        <taxon>Ladona</taxon>
    </lineage>
</organism>
<dbReference type="GO" id="GO:0098794">
    <property type="term" value="C:postsynapse"/>
    <property type="evidence" value="ECO:0007669"/>
    <property type="project" value="GOC"/>
</dbReference>
<dbReference type="EMBL" id="KZ308155">
    <property type="protein sequence ID" value="KAG8223205.1"/>
    <property type="molecule type" value="Genomic_DNA"/>
</dbReference>
<reference evidence="11" key="1">
    <citation type="submission" date="2013-04" db="EMBL/GenBank/DDBJ databases">
        <authorList>
            <person name="Qu J."/>
            <person name="Murali S.C."/>
            <person name="Bandaranaike D."/>
            <person name="Bellair M."/>
            <person name="Blankenburg K."/>
            <person name="Chao H."/>
            <person name="Dinh H."/>
            <person name="Doddapaneni H."/>
            <person name="Downs B."/>
            <person name="Dugan-Rocha S."/>
            <person name="Elkadiri S."/>
            <person name="Gnanaolivu R.D."/>
            <person name="Hernandez B."/>
            <person name="Javaid M."/>
            <person name="Jayaseelan J.C."/>
            <person name="Lee S."/>
            <person name="Li M."/>
            <person name="Ming W."/>
            <person name="Munidasa M."/>
            <person name="Muniz J."/>
            <person name="Nguyen L."/>
            <person name="Ongeri F."/>
            <person name="Osuji N."/>
            <person name="Pu L.-L."/>
            <person name="Puazo M."/>
            <person name="Qu C."/>
            <person name="Quiroz J."/>
            <person name="Raj R."/>
            <person name="Weissenberger G."/>
            <person name="Xin Y."/>
            <person name="Zou X."/>
            <person name="Han Y."/>
            <person name="Richards S."/>
            <person name="Worley K."/>
            <person name="Muzny D."/>
            <person name="Gibbs R."/>
        </authorList>
    </citation>
    <scope>NUCLEOTIDE SEQUENCE</scope>
    <source>
        <strain evidence="11">Sampled in the wild</strain>
    </source>
</reference>
<keyword evidence="4 10" id="KW-0812">Transmembrane</keyword>
<sequence length="219" mass="25255">MVCQHGYQQIEEGDVVTITKLKGVIVTNFSDKGLMDYKDMYTRVWDSSEYASTSSESRGFFVATNVIITPNQTIGNCDEGGVIVVNIQWICNLDRDFIEYCKPKYKFKRVDNDGLNKLKGYSFRKAYHHDLNRRSLVKYHGIMFVIRNEAIGRKFSFVKLVINFAIGLALLRLSILLPNFSIWVMKKMNIHVARIDRDAGKPIPEKPQEMSENHKQLIP</sequence>
<keyword evidence="6" id="KW-0406">Ion transport</keyword>
<protein>
    <submittedName>
        <fullName evidence="11">Uncharacterized protein</fullName>
    </submittedName>
</protein>
<dbReference type="InterPro" id="IPR059116">
    <property type="entry name" value="P2X_receptor"/>
</dbReference>
<evidence type="ECO:0000256" key="5">
    <source>
        <dbReference type="ARBA" id="ARBA00022989"/>
    </source>
</evidence>
<evidence type="ECO:0000256" key="9">
    <source>
        <dbReference type="ARBA" id="ARBA00023303"/>
    </source>
</evidence>
<dbReference type="GO" id="GO:0016020">
    <property type="term" value="C:membrane"/>
    <property type="evidence" value="ECO:0007669"/>
    <property type="project" value="TreeGrafter"/>
</dbReference>
<accession>A0A8K0NSM8</accession>
<evidence type="ECO:0000313" key="12">
    <source>
        <dbReference type="Proteomes" id="UP000792457"/>
    </source>
</evidence>
<evidence type="ECO:0000256" key="8">
    <source>
        <dbReference type="ARBA" id="ARBA00023286"/>
    </source>
</evidence>
<keyword evidence="7 10" id="KW-0472">Membrane</keyword>
<dbReference type="PANTHER" id="PTHR10125:SF31">
    <property type="entry name" value="P2X RECEPTOR E"/>
    <property type="match status" value="1"/>
</dbReference>
<evidence type="ECO:0000256" key="2">
    <source>
        <dbReference type="ARBA" id="ARBA00009848"/>
    </source>
</evidence>
<keyword evidence="8" id="KW-1071">Ligand-gated ion channel</keyword>
<dbReference type="PANTHER" id="PTHR10125">
    <property type="entry name" value="P2X PURINOCEPTOR"/>
    <property type="match status" value="1"/>
</dbReference>
<evidence type="ECO:0000256" key="1">
    <source>
        <dbReference type="ARBA" id="ARBA00004308"/>
    </source>
</evidence>
<evidence type="ECO:0000256" key="7">
    <source>
        <dbReference type="ARBA" id="ARBA00023136"/>
    </source>
</evidence>
<name>A0A8K0NSM8_LADFU</name>
<dbReference type="GO" id="GO:0012505">
    <property type="term" value="C:endomembrane system"/>
    <property type="evidence" value="ECO:0007669"/>
    <property type="project" value="UniProtKB-SubCell"/>
</dbReference>
<comment type="similarity">
    <text evidence="2">Belongs to the P2X receptor family.</text>
</comment>
<comment type="subcellular location">
    <subcellularLocation>
        <location evidence="1">Endomembrane system</location>
    </subcellularLocation>
</comment>
<evidence type="ECO:0000256" key="4">
    <source>
        <dbReference type="ARBA" id="ARBA00022692"/>
    </source>
</evidence>
<dbReference type="AlphaFoldDB" id="A0A8K0NSM8"/>
<keyword evidence="3" id="KW-0813">Transport</keyword>
<keyword evidence="12" id="KW-1185">Reference proteome</keyword>
<dbReference type="GO" id="GO:0004931">
    <property type="term" value="F:extracellularly ATP-gated monoatomic cation channel activity"/>
    <property type="evidence" value="ECO:0007669"/>
    <property type="project" value="TreeGrafter"/>
</dbReference>
<evidence type="ECO:0000256" key="6">
    <source>
        <dbReference type="ARBA" id="ARBA00023065"/>
    </source>
</evidence>
<reference evidence="11" key="2">
    <citation type="submission" date="2017-10" db="EMBL/GenBank/DDBJ databases">
        <title>Ladona fulva Genome sequencing and assembly.</title>
        <authorList>
            <person name="Murali S."/>
            <person name="Richards S."/>
            <person name="Bandaranaike D."/>
            <person name="Bellair M."/>
            <person name="Blankenburg K."/>
            <person name="Chao H."/>
            <person name="Dinh H."/>
            <person name="Doddapaneni H."/>
            <person name="Dugan-Rocha S."/>
            <person name="Elkadiri S."/>
            <person name="Gnanaolivu R."/>
            <person name="Hernandez B."/>
            <person name="Skinner E."/>
            <person name="Javaid M."/>
            <person name="Lee S."/>
            <person name="Li M."/>
            <person name="Ming W."/>
            <person name="Munidasa M."/>
            <person name="Muniz J."/>
            <person name="Nguyen L."/>
            <person name="Hughes D."/>
            <person name="Osuji N."/>
            <person name="Pu L.-L."/>
            <person name="Puazo M."/>
            <person name="Qu C."/>
            <person name="Quiroz J."/>
            <person name="Raj R."/>
            <person name="Weissenberger G."/>
            <person name="Xin Y."/>
            <person name="Zou X."/>
            <person name="Han Y."/>
            <person name="Worley K."/>
            <person name="Muzny D."/>
            <person name="Gibbs R."/>
        </authorList>
    </citation>
    <scope>NUCLEOTIDE SEQUENCE</scope>
    <source>
        <strain evidence="11">Sampled in the wild</strain>
    </source>
</reference>
<feature type="transmembrane region" description="Helical" evidence="10">
    <location>
        <begin position="160"/>
        <end position="184"/>
    </location>
</feature>
<dbReference type="Proteomes" id="UP000792457">
    <property type="component" value="Unassembled WGS sequence"/>
</dbReference>
<evidence type="ECO:0000256" key="10">
    <source>
        <dbReference type="SAM" id="Phobius"/>
    </source>
</evidence>
<dbReference type="InterPro" id="IPR027309">
    <property type="entry name" value="P2X_extracellular_dom_sf"/>
</dbReference>
<keyword evidence="5 10" id="KW-1133">Transmembrane helix</keyword>
<dbReference type="OrthoDB" id="494673at2759"/>
<dbReference type="Gene3D" id="2.60.490.10">
    <property type="entry name" value="atp-gated p2x4 ion channel domain"/>
    <property type="match status" value="2"/>
</dbReference>
<dbReference type="GO" id="GO:0070588">
    <property type="term" value="P:calcium ion transmembrane transport"/>
    <property type="evidence" value="ECO:0007669"/>
    <property type="project" value="TreeGrafter"/>
</dbReference>
<dbReference type="Pfam" id="PF00864">
    <property type="entry name" value="P2X_receptor"/>
    <property type="match status" value="1"/>
</dbReference>